<gene>
    <name evidence="1" type="ORF">CC80DRAFT_537678</name>
</gene>
<keyword evidence="2" id="KW-1185">Reference proteome</keyword>
<dbReference type="OrthoDB" id="4479638at2759"/>
<accession>A0A6A5TQS1</accession>
<evidence type="ECO:0000313" key="2">
    <source>
        <dbReference type="Proteomes" id="UP000800035"/>
    </source>
</evidence>
<sequence length="168" mass="18681">MPKEQLAATMVGKSAQPLALGYAFSKFYRNDTITNGLSLSSIGTNCISAGFSPETHRILAYYCTEDIATVMRALRGENSPLVEKDASEYQVFRDSYGNNVLQPVHVGSIFRAVTDLASLRLEYVHAAFCGRQGLTYREAPADTSALRDICLHMLDKTKAWFPHVYYDV</sequence>
<dbReference type="AlphaFoldDB" id="A0A6A5TQS1"/>
<evidence type="ECO:0000313" key="1">
    <source>
        <dbReference type="EMBL" id="KAF1953136.1"/>
    </source>
</evidence>
<proteinExistence type="predicted"/>
<dbReference type="EMBL" id="ML977005">
    <property type="protein sequence ID" value="KAF1953136.1"/>
    <property type="molecule type" value="Genomic_DNA"/>
</dbReference>
<reference evidence="1" key="1">
    <citation type="journal article" date="2020" name="Stud. Mycol.">
        <title>101 Dothideomycetes genomes: a test case for predicting lifestyles and emergence of pathogens.</title>
        <authorList>
            <person name="Haridas S."/>
            <person name="Albert R."/>
            <person name="Binder M."/>
            <person name="Bloem J."/>
            <person name="Labutti K."/>
            <person name="Salamov A."/>
            <person name="Andreopoulos B."/>
            <person name="Baker S."/>
            <person name="Barry K."/>
            <person name="Bills G."/>
            <person name="Bluhm B."/>
            <person name="Cannon C."/>
            <person name="Castanera R."/>
            <person name="Culley D."/>
            <person name="Daum C."/>
            <person name="Ezra D."/>
            <person name="Gonzalez J."/>
            <person name="Henrissat B."/>
            <person name="Kuo A."/>
            <person name="Liang C."/>
            <person name="Lipzen A."/>
            <person name="Lutzoni F."/>
            <person name="Magnuson J."/>
            <person name="Mondo S."/>
            <person name="Nolan M."/>
            <person name="Ohm R."/>
            <person name="Pangilinan J."/>
            <person name="Park H.-J."/>
            <person name="Ramirez L."/>
            <person name="Alfaro M."/>
            <person name="Sun H."/>
            <person name="Tritt A."/>
            <person name="Yoshinaga Y."/>
            <person name="Zwiers L.-H."/>
            <person name="Turgeon B."/>
            <person name="Goodwin S."/>
            <person name="Spatafora J."/>
            <person name="Crous P."/>
            <person name="Grigoriev I."/>
        </authorList>
    </citation>
    <scope>NUCLEOTIDE SEQUENCE</scope>
    <source>
        <strain evidence="1">CBS 675.92</strain>
    </source>
</reference>
<dbReference type="Proteomes" id="UP000800035">
    <property type="component" value="Unassembled WGS sequence"/>
</dbReference>
<name>A0A6A5TQS1_9PLEO</name>
<organism evidence="1 2">
    <name type="scientific">Byssothecium circinans</name>
    <dbReference type="NCBI Taxonomy" id="147558"/>
    <lineage>
        <taxon>Eukaryota</taxon>
        <taxon>Fungi</taxon>
        <taxon>Dikarya</taxon>
        <taxon>Ascomycota</taxon>
        <taxon>Pezizomycotina</taxon>
        <taxon>Dothideomycetes</taxon>
        <taxon>Pleosporomycetidae</taxon>
        <taxon>Pleosporales</taxon>
        <taxon>Massarineae</taxon>
        <taxon>Massarinaceae</taxon>
        <taxon>Byssothecium</taxon>
    </lineage>
</organism>
<protein>
    <submittedName>
        <fullName evidence="1">Uncharacterized protein</fullName>
    </submittedName>
</protein>